<accession>A0ABS0J5C1</accession>
<feature type="region of interest" description="Disordered" evidence="1">
    <location>
        <begin position="585"/>
        <end position="621"/>
    </location>
</feature>
<comment type="caution">
    <text evidence="4">The sequence shown here is derived from an EMBL/GenBank/DDBJ whole genome shotgun (WGS) entry which is preliminary data.</text>
</comment>
<evidence type="ECO:0000259" key="3">
    <source>
        <dbReference type="Pfam" id="PF20454"/>
    </source>
</evidence>
<protein>
    <submittedName>
        <fullName evidence="4">Phage terminase large subunit family protein</fullName>
    </submittedName>
</protein>
<name>A0ABS0J5C1_9BACT</name>
<keyword evidence="5" id="KW-1185">Reference proteome</keyword>
<gene>
    <name evidence="4" type="ORF">FVW20_11205</name>
</gene>
<feature type="domain" description="Phage terminase large subunit GpA ATPase" evidence="2">
    <location>
        <begin position="16"/>
        <end position="268"/>
    </location>
</feature>
<dbReference type="Proteomes" id="UP001194469">
    <property type="component" value="Unassembled WGS sequence"/>
</dbReference>
<dbReference type="InterPro" id="IPR046454">
    <property type="entry name" value="GpA_endonuclease"/>
</dbReference>
<evidence type="ECO:0000313" key="5">
    <source>
        <dbReference type="Proteomes" id="UP001194469"/>
    </source>
</evidence>
<evidence type="ECO:0000256" key="1">
    <source>
        <dbReference type="SAM" id="MobiDB-lite"/>
    </source>
</evidence>
<feature type="domain" description="Terminase large subunit GpA endonuclease" evidence="3">
    <location>
        <begin position="289"/>
        <end position="581"/>
    </location>
</feature>
<evidence type="ECO:0000259" key="2">
    <source>
        <dbReference type="Pfam" id="PF05876"/>
    </source>
</evidence>
<dbReference type="Pfam" id="PF20454">
    <property type="entry name" value="GpA_nuclease"/>
    <property type="match status" value="1"/>
</dbReference>
<reference evidence="4 5" key="1">
    <citation type="submission" date="2019-08" db="EMBL/GenBank/DDBJ databases">
        <authorList>
            <person name="Luo N."/>
        </authorList>
    </citation>
    <scope>NUCLEOTIDE SEQUENCE [LARGE SCALE GENOMIC DNA]</scope>
    <source>
        <strain evidence="4 5">NCIMB 9442</strain>
    </source>
</reference>
<dbReference type="Gene3D" id="3.40.50.300">
    <property type="entry name" value="P-loop containing nucleotide triphosphate hydrolases"/>
    <property type="match status" value="1"/>
</dbReference>
<dbReference type="Pfam" id="PF05876">
    <property type="entry name" value="GpA_ATPase"/>
    <property type="match status" value="1"/>
</dbReference>
<evidence type="ECO:0000313" key="4">
    <source>
        <dbReference type="EMBL" id="MBG3877566.1"/>
    </source>
</evidence>
<organism evidence="4 5">
    <name type="scientific">Nitratidesulfovibrio oxamicus</name>
    <dbReference type="NCBI Taxonomy" id="32016"/>
    <lineage>
        <taxon>Bacteria</taxon>
        <taxon>Pseudomonadati</taxon>
        <taxon>Thermodesulfobacteriota</taxon>
        <taxon>Desulfovibrionia</taxon>
        <taxon>Desulfovibrionales</taxon>
        <taxon>Desulfovibrionaceae</taxon>
        <taxon>Nitratidesulfovibrio</taxon>
    </lineage>
</organism>
<dbReference type="InterPro" id="IPR027417">
    <property type="entry name" value="P-loop_NTPase"/>
</dbReference>
<dbReference type="InterPro" id="IPR046453">
    <property type="entry name" value="GpA_ATPase"/>
</dbReference>
<dbReference type="EMBL" id="VRYY01000322">
    <property type="protein sequence ID" value="MBG3877566.1"/>
    <property type="molecule type" value="Genomic_DNA"/>
</dbReference>
<sequence>MPVSKWAEKHRVLTESSIPGRWHNEITPYSKGIMDASFYPGVEKIIIEKSPQTGLSEAIHNCIGYAIDRAPAPVIYVYPDELTARDNAKDRIIPMLDSSPRLRSYLRGSTDTKSSLRVDLAHMTIHMAWAGSVSRLGNKPACYVVLDESNKYPKHKTETTPQKLAEARTTTYPRRRRIWEISTPTDVNGAITVAMRKEAQAVFDYHVVCPHCLREQLMTFDGIRWPKGERDAEKVQSQRLAWYQCENEHCGTVWSDGERDRAVRMGQWRERSTGLELFAHLGTYKPAKIGFHVPSWLSYFVSLSEVAAAFLRWNAVKGTEKALELFKDFCNRFKGEAWVYHRAERKEDGILALADDRPRGVVPGPLPESPGVPRVAALVAGIDTQGSTEDKAYYRYVIRAFGWGEEEESWLVQCGTVPTLGALREVLWRSVYRDSQGNEYRVRLAMQDAMGRLTKQVYAFAAKNKGRILPTQGKRSQAAPIIYAPQEYYPGTTKRIPGGIRLAKVDTTFFKNDLSARLAIAPEDPGAFHLHHGTPVEYAREMVAEYYDEDEQAWKCPDGVANHFWDCEVLALAGAHALNISKWARPDEEAAQPKQPPQQARPAPPPAHHPAARPNWFGGGR</sequence>
<proteinExistence type="predicted"/>